<dbReference type="STRING" id="301148.B4135_2413"/>
<evidence type="ECO:0000256" key="1">
    <source>
        <dbReference type="SAM" id="MobiDB-lite"/>
    </source>
</evidence>
<evidence type="ECO:0000313" key="3">
    <source>
        <dbReference type="Proteomes" id="UP000075683"/>
    </source>
</evidence>
<dbReference type="AlphaFoldDB" id="A0A150M0K9"/>
<evidence type="ECO:0000313" key="2">
    <source>
        <dbReference type="EMBL" id="KYD17742.1"/>
    </source>
</evidence>
<protein>
    <submittedName>
        <fullName evidence="2">Uncharacterized protein</fullName>
    </submittedName>
</protein>
<sequence length="47" mass="5084">MAKVLLPFILAKKSEGGSLSSGRSRRAAHRPEDSNGRFVAVVSKDAW</sequence>
<name>A0A150M0K9_9BACI</name>
<gene>
    <name evidence="2" type="ORF">B4135_2413</name>
</gene>
<reference evidence="2 3" key="1">
    <citation type="submission" date="2016-01" db="EMBL/GenBank/DDBJ databases">
        <title>Draft Genome Sequences of Seven Thermophilic Sporeformers Isolated from Foods.</title>
        <authorList>
            <person name="Berendsen E.M."/>
            <person name="Wells-Bennik M.H."/>
            <person name="Krawcyk A.O."/>
            <person name="De Jong A."/>
            <person name="Holsappel S."/>
            <person name="Eijlander R.T."/>
            <person name="Kuipers O.P."/>
        </authorList>
    </citation>
    <scope>NUCLEOTIDE SEQUENCE [LARGE SCALE GENOMIC DNA]</scope>
    <source>
        <strain evidence="2 3">B4135</strain>
    </source>
</reference>
<comment type="caution">
    <text evidence="2">The sequence shown here is derived from an EMBL/GenBank/DDBJ whole genome shotgun (WGS) entry which is preliminary data.</text>
</comment>
<organism evidence="2 3">
    <name type="scientific">Caldibacillus debilis</name>
    <dbReference type="NCBI Taxonomy" id="301148"/>
    <lineage>
        <taxon>Bacteria</taxon>
        <taxon>Bacillati</taxon>
        <taxon>Bacillota</taxon>
        <taxon>Bacilli</taxon>
        <taxon>Bacillales</taxon>
        <taxon>Bacillaceae</taxon>
        <taxon>Caldibacillus</taxon>
    </lineage>
</organism>
<feature type="region of interest" description="Disordered" evidence="1">
    <location>
        <begin position="15"/>
        <end position="35"/>
    </location>
</feature>
<accession>A0A150M0K9</accession>
<dbReference type="EMBL" id="LQYT01000053">
    <property type="protein sequence ID" value="KYD17742.1"/>
    <property type="molecule type" value="Genomic_DNA"/>
</dbReference>
<proteinExistence type="predicted"/>
<dbReference type="Proteomes" id="UP000075683">
    <property type="component" value="Unassembled WGS sequence"/>
</dbReference>